<reference evidence="3" key="1">
    <citation type="journal article" date="2019" name="Int. J. Syst. Evol. Microbiol.">
        <title>The Global Catalogue of Microorganisms (GCM) 10K type strain sequencing project: providing services to taxonomists for standard genome sequencing and annotation.</title>
        <authorList>
            <consortium name="The Broad Institute Genomics Platform"/>
            <consortium name="The Broad Institute Genome Sequencing Center for Infectious Disease"/>
            <person name="Wu L."/>
            <person name="Ma J."/>
        </authorList>
    </citation>
    <scope>NUCLEOTIDE SEQUENCE [LARGE SCALE GENOMIC DNA]</scope>
    <source>
        <strain evidence="3">CCUG 36956</strain>
    </source>
</reference>
<gene>
    <name evidence="2" type="ORF">ACFQO0_14600</name>
</gene>
<evidence type="ECO:0000259" key="1">
    <source>
        <dbReference type="Pfam" id="PF13474"/>
    </source>
</evidence>
<protein>
    <submittedName>
        <fullName evidence="2">YybH family protein</fullName>
    </submittedName>
</protein>
<organism evidence="2 3">
    <name type="scientific">Herminiimonas aquatilis</name>
    <dbReference type="NCBI Taxonomy" id="345342"/>
    <lineage>
        <taxon>Bacteria</taxon>
        <taxon>Pseudomonadati</taxon>
        <taxon>Pseudomonadota</taxon>
        <taxon>Betaproteobacteria</taxon>
        <taxon>Burkholderiales</taxon>
        <taxon>Oxalobacteraceae</taxon>
        <taxon>Herminiimonas</taxon>
    </lineage>
</organism>
<feature type="domain" description="SnoaL-like" evidence="1">
    <location>
        <begin position="14"/>
        <end position="135"/>
    </location>
</feature>
<dbReference type="Gene3D" id="3.10.450.50">
    <property type="match status" value="1"/>
</dbReference>
<dbReference type="RefSeq" id="WP_382235877.1">
    <property type="nucleotide sequence ID" value="NZ_JBHTCC010000003.1"/>
</dbReference>
<evidence type="ECO:0000313" key="2">
    <source>
        <dbReference type="EMBL" id="MFC7299670.1"/>
    </source>
</evidence>
<dbReference type="SUPFAM" id="SSF54427">
    <property type="entry name" value="NTF2-like"/>
    <property type="match status" value="1"/>
</dbReference>
<dbReference type="Proteomes" id="UP001596379">
    <property type="component" value="Unassembled WGS sequence"/>
</dbReference>
<evidence type="ECO:0000313" key="3">
    <source>
        <dbReference type="Proteomes" id="UP001596379"/>
    </source>
</evidence>
<dbReference type="InterPro" id="IPR032710">
    <property type="entry name" value="NTF2-like_dom_sf"/>
</dbReference>
<sequence length="148" mass="16632">MDQAVVNIKAETDIRNLIKSWEKAASAGNLDAIMSHYSPEVIAYDAIAALQFKGAEAYKKHWKMCLEMCSGPMTFTMHDLHIGTADEIAYSHYLNHCGGSDKDGNQHSSWMRVSSAYRKINGQWRIVHEHFSAPFDPESGKALFDLKP</sequence>
<name>A0ABW2J9T8_9BURK</name>
<dbReference type="EMBL" id="JBHTCC010000003">
    <property type="protein sequence ID" value="MFC7299670.1"/>
    <property type="molecule type" value="Genomic_DNA"/>
</dbReference>
<keyword evidence="3" id="KW-1185">Reference proteome</keyword>
<dbReference type="Pfam" id="PF13474">
    <property type="entry name" value="SnoaL_3"/>
    <property type="match status" value="1"/>
</dbReference>
<comment type="caution">
    <text evidence="2">The sequence shown here is derived from an EMBL/GenBank/DDBJ whole genome shotgun (WGS) entry which is preliminary data.</text>
</comment>
<proteinExistence type="predicted"/>
<accession>A0ABW2J9T8</accession>
<dbReference type="InterPro" id="IPR037401">
    <property type="entry name" value="SnoaL-like"/>
</dbReference>